<dbReference type="RefSeq" id="WP_193151311.1">
    <property type="nucleotide sequence ID" value="NZ_CP041235.1"/>
</dbReference>
<dbReference type="Gene3D" id="1.20.1560.10">
    <property type="entry name" value="ABC transporter type 1, transmembrane domain"/>
    <property type="match status" value="1"/>
</dbReference>
<evidence type="ECO:0000313" key="8">
    <source>
        <dbReference type="Proteomes" id="UP000593719"/>
    </source>
</evidence>
<sequence>MTNEEIFSNVFKQLKNIASEDKKNIFYLLYYSVIEAILLLVSPLTSAFIINSVLAHASISITVLSIVVIVIFSLIAILQVIKEYIIEKFEQKIFVKNAIKVSELSMSNKQNLQNRDKIDKYMNYFFDVVHIQKLFPILLLNGSSLIIKVIISLLLLLLFDISFFVMGVVFILIFVVIVLFLGRKSPKSAVARSDAKHNAIYFLQNIPFLNDTKESVISKLDEYLTIYVSKRQQMFKIIIKQVALTFATEGFILASFFILGGYLVFEGIVPIGEFVAAEILIISVVGALKEFIEKIDYIYDMIEGFYKIDKLSKVFEGEEK</sequence>
<evidence type="ECO:0000256" key="1">
    <source>
        <dbReference type="ARBA" id="ARBA00004651"/>
    </source>
</evidence>
<feature type="transmembrane region" description="Helical" evidence="5">
    <location>
        <begin position="242"/>
        <end position="265"/>
    </location>
</feature>
<organism evidence="7 8">
    <name type="scientific">Sulfurimonas sediminis</name>
    <dbReference type="NCBI Taxonomy" id="2590020"/>
    <lineage>
        <taxon>Bacteria</taxon>
        <taxon>Pseudomonadati</taxon>
        <taxon>Campylobacterota</taxon>
        <taxon>Epsilonproteobacteria</taxon>
        <taxon>Campylobacterales</taxon>
        <taxon>Sulfurimonadaceae</taxon>
        <taxon>Sulfurimonas</taxon>
    </lineage>
</organism>
<dbReference type="InterPro" id="IPR011527">
    <property type="entry name" value="ABC1_TM_dom"/>
</dbReference>
<dbReference type="AlphaFoldDB" id="A0A7M1AZR9"/>
<feature type="transmembrane region" description="Helical" evidence="5">
    <location>
        <begin position="56"/>
        <end position="81"/>
    </location>
</feature>
<dbReference type="InterPro" id="IPR036640">
    <property type="entry name" value="ABC1_TM_sf"/>
</dbReference>
<evidence type="ECO:0000256" key="2">
    <source>
        <dbReference type="ARBA" id="ARBA00022692"/>
    </source>
</evidence>
<keyword evidence="2 5" id="KW-0812">Transmembrane</keyword>
<dbReference type="GO" id="GO:0005524">
    <property type="term" value="F:ATP binding"/>
    <property type="evidence" value="ECO:0007669"/>
    <property type="project" value="UniProtKB-KW"/>
</dbReference>
<feature type="transmembrane region" description="Helical" evidence="5">
    <location>
        <begin position="134"/>
        <end position="157"/>
    </location>
</feature>
<keyword evidence="4 5" id="KW-0472">Membrane</keyword>
<reference evidence="7 8" key="1">
    <citation type="submission" date="2019-06" db="EMBL/GenBank/DDBJ databases">
        <title>Sulfurimonas gotlandica sp. nov., a chemoautotrophic and psychrotolerant epsilonproteobacterium isolated from a pelagic redoxcline, and an emended description of the genus Sulfurimonas.</title>
        <authorList>
            <person name="Wang S."/>
            <person name="Jiang L."/>
            <person name="Shao Z."/>
        </authorList>
    </citation>
    <scope>NUCLEOTIDE SEQUENCE [LARGE SCALE GENOMIC DNA]</scope>
    <source>
        <strain evidence="7 8">S2-6</strain>
    </source>
</reference>
<name>A0A7M1AZR9_9BACT</name>
<proteinExistence type="predicted"/>
<comment type="subcellular location">
    <subcellularLocation>
        <location evidence="1">Cell membrane</location>
        <topology evidence="1">Multi-pass membrane protein</topology>
    </subcellularLocation>
</comment>
<dbReference type="GO" id="GO:0005886">
    <property type="term" value="C:plasma membrane"/>
    <property type="evidence" value="ECO:0007669"/>
    <property type="project" value="UniProtKB-SubCell"/>
</dbReference>
<dbReference type="KEGG" id="ssei:FJR45_03145"/>
<evidence type="ECO:0000256" key="5">
    <source>
        <dbReference type="SAM" id="Phobius"/>
    </source>
</evidence>
<protein>
    <submittedName>
        <fullName evidence="7">ABC transporter ATP-binding protein</fullName>
    </submittedName>
</protein>
<gene>
    <name evidence="7" type="ORF">FJR45_03145</name>
</gene>
<dbReference type="SUPFAM" id="SSF90123">
    <property type="entry name" value="ABC transporter transmembrane region"/>
    <property type="match status" value="1"/>
</dbReference>
<feature type="transmembrane region" description="Helical" evidence="5">
    <location>
        <begin position="271"/>
        <end position="288"/>
    </location>
</feature>
<accession>A0A7M1AZR9</accession>
<keyword evidence="7" id="KW-0067">ATP-binding</keyword>
<dbReference type="GO" id="GO:0140359">
    <property type="term" value="F:ABC-type transporter activity"/>
    <property type="evidence" value="ECO:0007669"/>
    <property type="project" value="InterPro"/>
</dbReference>
<feature type="transmembrane region" description="Helical" evidence="5">
    <location>
        <begin position="25"/>
        <end position="50"/>
    </location>
</feature>
<keyword evidence="8" id="KW-1185">Reference proteome</keyword>
<feature type="domain" description="ABC transmembrane type-1" evidence="6">
    <location>
        <begin position="32"/>
        <end position="300"/>
    </location>
</feature>
<evidence type="ECO:0000259" key="6">
    <source>
        <dbReference type="PROSITE" id="PS50929"/>
    </source>
</evidence>
<dbReference type="PROSITE" id="PS50929">
    <property type="entry name" value="ABC_TM1F"/>
    <property type="match status" value="1"/>
</dbReference>
<dbReference type="EMBL" id="CP041235">
    <property type="protein sequence ID" value="QOP42999.1"/>
    <property type="molecule type" value="Genomic_DNA"/>
</dbReference>
<keyword evidence="7" id="KW-0547">Nucleotide-binding</keyword>
<evidence type="ECO:0000256" key="3">
    <source>
        <dbReference type="ARBA" id="ARBA00022989"/>
    </source>
</evidence>
<feature type="transmembrane region" description="Helical" evidence="5">
    <location>
        <begin position="163"/>
        <end position="182"/>
    </location>
</feature>
<evidence type="ECO:0000313" key="7">
    <source>
        <dbReference type="EMBL" id="QOP42999.1"/>
    </source>
</evidence>
<dbReference type="Proteomes" id="UP000593719">
    <property type="component" value="Chromosome"/>
</dbReference>
<evidence type="ECO:0000256" key="4">
    <source>
        <dbReference type="ARBA" id="ARBA00023136"/>
    </source>
</evidence>
<keyword evidence="3 5" id="KW-1133">Transmembrane helix</keyword>